<evidence type="ECO:0000259" key="1">
    <source>
        <dbReference type="Pfam" id="PF00296"/>
    </source>
</evidence>
<gene>
    <name evidence="2" type="ORF">SAMN04489716_1990</name>
</gene>
<feature type="domain" description="Luciferase-like" evidence="1">
    <location>
        <begin position="17"/>
        <end position="268"/>
    </location>
</feature>
<dbReference type="InterPro" id="IPR019910">
    <property type="entry name" value="Lucif-like_OxRdtase_MSMEG_4879"/>
</dbReference>
<dbReference type="AlphaFoldDB" id="A0A1H1W545"/>
<dbReference type="GO" id="GO:0016705">
    <property type="term" value="F:oxidoreductase activity, acting on paired donors, with incorporation or reduction of molecular oxygen"/>
    <property type="evidence" value="ECO:0007669"/>
    <property type="project" value="InterPro"/>
</dbReference>
<dbReference type="InterPro" id="IPR036661">
    <property type="entry name" value="Luciferase-like_sf"/>
</dbReference>
<accession>A0A1H1W545</accession>
<name>A0A1H1W545_9ACTN</name>
<dbReference type="SUPFAM" id="SSF51679">
    <property type="entry name" value="Bacterial luciferase-like"/>
    <property type="match status" value="1"/>
</dbReference>
<dbReference type="STRING" id="113562.SAMN04489716_1990"/>
<evidence type="ECO:0000313" key="3">
    <source>
        <dbReference type="Proteomes" id="UP000198688"/>
    </source>
</evidence>
<dbReference type="InterPro" id="IPR011251">
    <property type="entry name" value="Luciferase-like_dom"/>
</dbReference>
<dbReference type="Gene3D" id="3.20.20.30">
    <property type="entry name" value="Luciferase-like domain"/>
    <property type="match status" value="1"/>
</dbReference>
<keyword evidence="3" id="KW-1185">Reference proteome</keyword>
<dbReference type="Proteomes" id="UP000198688">
    <property type="component" value="Chromosome I"/>
</dbReference>
<dbReference type="PANTHER" id="PTHR43244">
    <property type="match status" value="1"/>
</dbReference>
<dbReference type="PANTHER" id="PTHR43244:SF2">
    <property type="entry name" value="CONSERVED HYPOTHETICAL ALANINE AND PROLINE-RICH PROTEIN"/>
    <property type="match status" value="1"/>
</dbReference>
<reference evidence="2 3" key="1">
    <citation type="submission" date="2016-10" db="EMBL/GenBank/DDBJ databases">
        <authorList>
            <person name="de Groot N.N."/>
        </authorList>
    </citation>
    <scope>NUCLEOTIDE SEQUENCE [LARGE SCALE GENOMIC DNA]</scope>
    <source>
        <strain evidence="2 3">DSM 43941</strain>
    </source>
</reference>
<sequence length="297" mass="30200">MIGEVAGPVTADGLKDQVTAASEVDTLWSAQALGWDALTALTLAGAHAPHVRLGTAVVPVRQRHPLVLAGQALSVQAATGNRLTLGIGAGVGVMVGGMFGLPTDRPAAFMHEYLAGLLPLLHGEPVAVAGDFLTIRGTTQVPGAEPPPVLLAALGPAMLRLAGSVADGAVTWMTGARTLESHVVPRVIAAAQGRPAPRIVAGLPVCVTGDPSGARARIADRFGMAAQVPEYRRVLDLEGVTAPQDVALIGDEETVSGAIGRLAETGITEFAAAPAGTPAEQQRTTALLRHLASPPKA</sequence>
<proteinExistence type="predicted"/>
<dbReference type="NCBIfam" id="TIGR03564">
    <property type="entry name" value="F420_MSMEG_4879"/>
    <property type="match status" value="1"/>
</dbReference>
<protein>
    <submittedName>
        <fullName evidence="2">F420-dependent oxidoreductase, MSMEG_4879 family</fullName>
    </submittedName>
</protein>
<organism evidence="2 3">
    <name type="scientific">Actinoplanes derwentensis</name>
    <dbReference type="NCBI Taxonomy" id="113562"/>
    <lineage>
        <taxon>Bacteria</taxon>
        <taxon>Bacillati</taxon>
        <taxon>Actinomycetota</taxon>
        <taxon>Actinomycetes</taxon>
        <taxon>Micromonosporales</taxon>
        <taxon>Micromonosporaceae</taxon>
        <taxon>Actinoplanes</taxon>
    </lineage>
</organism>
<evidence type="ECO:0000313" key="2">
    <source>
        <dbReference type="EMBL" id="SDS92267.1"/>
    </source>
</evidence>
<dbReference type="Pfam" id="PF00296">
    <property type="entry name" value="Bac_luciferase"/>
    <property type="match status" value="1"/>
</dbReference>
<dbReference type="InterPro" id="IPR050564">
    <property type="entry name" value="F420-G6PD/mer"/>
</dbReference>
<dbReference type="EMBL" id="LT629758">
    <property type="protein sequence ID" value="SDS92267.1"/>
    <property type="molecule type" value="Genomic_DNA"/>
</dbReference>